<dbReference type="AlphaFoldDB" id="A0A1D9NZU5"/>
<keyword evidence="2" id="KW-1185">Reference proteome</keyword>
<protein>
    <submittedName>
        <fullName evidence="1">Uncharacterized protein</fullName>
    </submittedName>
</protein>
<gene>
    <name evidence="1" type="ORF">bhn_I0431</name>
</gene>
<accession>A0A1D9NZU5</accession>
<evidence type="ECO:0000313" key="1">
    <source>
        <dbReference type="EMBL" id="AOZ95465.1"/>
    </source>
</evidence>
<dbReference type="EMBL" id="CP017831">
    <property type="protein sequence ID" value="AOZ95465.1"/>
    <property type="molecule type" value="Genomic_DNA"/>
</dbReference>
<dbReference type="OrthoDB" id="1859554at2"/>
<dbReference type="Proteomes" id="UP000179284">
    <property type="component" value="Chromosome I"/>
</dbReference>
<evidence type="ECO:0000313" key="2">
    <source>
        <dbReference type="Proteomes" id="UP000179284"/>
    </source>
</evidence>
<proteinExistence type="predicted"/>
<dbReference type="RefSeq" id="WP_071175238.1">
    <property type="nucleotide sequence ID" value="NZ_CP017831.1"/>
</dbReference>
<sequence length="212" mass="25106">MTVDNQYYSYYREIEDTFLDTEKYVAIDSINFATFSTRYNWLLQSICSEVDSIFKIIARNACKKKYEGISDYYIFAKEYLPVLFENTVEIPFRNIELKPFASWEGDSSPKWWKIYNGIKHDREKKNEKGVPVYKRANLEMVLNALAGLYLLENYLIVFSENDNNLGSRKMIDAKGKLFVCKEWNHYYQGFMGQKLFPYSDFKSWLISEGVKC</sequence>
<name>A0A1D9NZU5_9FIRM</name>
<reference evidence="2" key="1">
    <citation type="submission" date="2016-10" db="EMBL/GenBank/DDBJ databases">
        <title>The complete genome sequence of the rumen bacterium Butyrivibrio hungatei MB2003.</title>
        <authorList>
            <person name="Palevich N."/>
            <person name="Kelly W.J."/>
            <person name="Leahy S.C."/>
            <person name="Altermann E."/>
            <person name="Rakonjac J."/>
            <person name="Attwood G.T."/>
        </authorList>
    </citation>
    <scope>NUCLEOTIDE SEQUENCE [LARGE SCALE GENOMIC DNA]</scope>
    <source>
        <strain evidence="2">MB2003</strain>
    </source>
</reference>
<dbReference type="KEGG" id="bhu:bhn_I0431"/>
<organism evidence="1 2">
    <name type="scientific">Butyrivibrio hungatei</name>
    <dbReference type="NCBI Taxonomy" id="185008"/>
    <lineage>
        <taxon>Bacteria</taxon>
        <taxon>Bacillati</taxon>
        <taxon>Bacillota</taxon>
        <taxon>Clostridia</taxon>
        <taxon>Lachnospirales</taxon>
        <taxon>Lachnospiraceae</taxon>
        <taxon>Butyrivibrio</taxon>
    </lineage>
</organism>